<evidence type="ECO:0000256" key="6">
    <source>
        <dbReference type="ARBA" id="ARBA00022839"/>
    </source>
</evidence>
<accession>A0A0M0KI27</accession>
<reference evidence="11" key="1">
    <citation type="submission" date="2015-08" db="EMBL/GenBank/DDBJ databases">
        <title>Complete DNA Sequence of Pseudomonas syringae pv. actinidiae, the Causal Agent of Kiwifruit Canker Disease.</title>
        <authorList>
            <person name="Rikkerink E.H.A."/>
            <person name="Fineran P.C."/>
        </authorList>
    </citation>
    <scope>NUCLEOTIDE SEQUENCE</scope>
    <source>
        <strain evidence="11">DSM 13666</strain>
    </source>
</reference>
<evidence type="ECO:0000256" key="7">
    <source>
        <dbReference type="ARBA" id="ARBA00022840"/>
    </source>
</evidence>
<dbReference type="InterPro" id="IPR011335">
    <property type="entry name" value="Restrct_endonuc-II-like"/>
</dbReference>
<keyword evidence="3" id="KW-0227">DNA damage</keyword>
<dbReference type="GO" id="GO:0004386">
    <property type="term" value="F:helicase activity"/>
    <property type="evidence" value="ECO:0007669"/>
    <property type="project" value="UniProtKB-KW"/>
</dbReference>
<dbReference type="Gene3D" id="3.90.320.10">
    <property type="match status" value="1"/>
</dbReference>
<dbReference type="InterPro" id="IPR038726">
    <property type="entry name" value="PDDEXK_AddAB-type"/>
</dbReference>
<keyword evidence="4" id="KW-0378">Hydrolase</keyword>
<evidence type="ECO:0000256" key="4">
    <source>
        <dbReference type="ARBA" id="ARBA00022801"/>
    </source>
</evidence>
<dbReference type="GO" id="GO:0005524">
    <property type="term" value="F:ATP binding"/>
    <property type="evidence" value="ECO:0007669"/>
    <property type="project" value="UniProtKB-KW"/>
</dbReference>
<sequence length="955" mass="111128">MAEQVVYESTVKEIANRKRLTHWFQWQQMTGTPLYYILPSAKWLSLGRKRQPGIRYITFDDLAELILDETKESYVVIGEEDRHLFFQQFLEEDALGGTHDRHQAKAYADTYGQIKRLGLEVEEYTAGLESLKPLFKRYEQATVNENRLLDPEQKILVAANRLSKRPSLMTGAVVVDGFYDFSPLQYRLITALKKADVPFHVYLPQATFAIAKQTLNDLLSLGFEQKTVHHRNDLMTESISVKAASTTEEQYYGLMQDIILSEKPYDAFGIVLADEKADEAVLFRVAKFLGVPLQRSKRRSARDSAILHWLDYVLRMPSRAATSWEQLPLLELIMKLTFTSGASFALAKKSFLATGDVADEGIGRLIELVRGNVWRKRDTFLAYLHQLERLLDDSELSSLYEQRMRESHETWRAQEIAFELHVMTYLKSLVQEKRQELEEKGLMAFTIRLDLFREWLHYQLERKKFTIEKGRERGVSIHTWRDVPLFQGDKLYVTSMNEGTFPAPHSLQGYVQERDLYSLPIPYGAPTQHVFKMKQEAYFDQLFYIAPEIVFSYIKGMNPNEPFLPSPFLDRYVATETYEWTFEKRMEAPFALTVGEQQEKAAHFLGKGYVINGLSPEIERIHQHVERLKTGEETLSEPLSAQHTLSVTALEQYARCPFRFGMERIFAVKEPMKKDVRVSPLDLGHLIHQVIQHIYEEEDLIGQPFHRLSETDKGRIGQKVELVFLALWEEIEQRYLSLSRLELELIKREWLKRLRKWWKAERKHFWDHEPVKEMAIYSLERSVSLPIRLPSGTTITLTGKVDRIDVDHEGFTIYDYKTGQAHLKMEEDVPSGLKLQLPLYMIAAGQQLKEKKAYGASYISLKEPEKRANNGLWKPEHVGKGSRFRVSAFCKNRHEQLGTIDFLHAFNLDERIEQLWQGMHEDFSVMPLDCSKSCPYHAVCRVTPEQREEGETSWQ</sequence>
<dbReference type="SUPFAM" id="SSF52540">
    <property type="entry name" value="P-loop containing nucleoside triphosphate hydrolases"/>
    <property type="match status" value="2"/>
</dbReference>
<dbReference type="GO" id="GO:0004527">
    <property type="term" value="F:exonuclease activity"/>
    <property type="evidence" value="ECO:0007669"/>
    <property type="project" value="UniProtKB-KW"/>
</dbReference>
<dbReference type="GO" id="GO:0003677">
    <property type="term" value="F:DNA binding"/>
    <property type="evidence" value="ECO:0007669"/>
    <property type="project" value="UniProtKB-KW"/>
</dbReference>
<evidence type="ECO:0000256" key="9">
    <source>
        <dbReference type="ARBA" id="ARBA00023204"/>
    </source>
</evidence>
<dbReference type="AlphaFoldDB" id="A0A0M0KI27"/>
<evidence type="ECO:0000313" key="11">
    <source>
        <dbReference type="EMBL" id="KOO38262.1"/>
    </source>
</evidence>
<keyword evidence="8" id="KW-0238">DNA-binding</keyword>
<dbReference type="SUPFAM" id="SSF52980">
    <property type="entry name" value="Restriction endonuclease-like"/>
    <property type="match status" value="1"/>
</dbReference>
<dbReference type="InterPro" id="IPR027417">
    <property type="entry name" value="P-loop_NTPase"/>
</dbReference>
<dbReference type="GO" id="GO:0006281">
    <property type="term" value="P:DNA repair"/>
    <property type="evidence" value="ECO:0007669"/>
    <property type="project" value="UniProtKB-KW"/>
</dbReference>
<evidence type="ECO:0000256" key="5">
    <source>
        <dbReference type="ARBA" id="ARBA00022806"/>
    </source>
</evidence>
<organism evidence="11">
    <name type="scientific">Halalkalibacterium halodurans</name>
    <name type="common">Bacillus halodurans</name>
    <dbReference type="NCBI Taxonomy" id="86665"/>
    <lineage>
        <taxon>Bacteria</taxon>
        <taxon>Bacillati</taxon>
        <taxon>Bacillota</taxon>
        <taxon>Bacilli</taxon>
        <taxon>Bacillales</taxon>
        <taxon>Bacillaceae</taxon>
        <taxon>Halalkalibacterium (ex Joshi et al. 2022)</taxon>
    </lineage>
</organism>
<evidence type="ECO:0000259" key="10">
    <source>
        <dbReference type="Pfam" id="PF12705"/>
    </source>
</evidence>
<feature type="domain" description="PD-(D/E)XK endonuclease-like" evidence="10">
    <location>
        <begin position="644"/>
        <end position="941"/>
    </location>
</feature>
<dbReference type="Gene3D" id="3.40.50.300">
    <property type="entry name" value="P-loop containing nucleotide triphosphate hydrolases"/>
    <property type="match status" value="1"/>
</dbReference>
<evidence type="ECO:0000256" key="1">
    <source>
        <dbReference type="ARBA" id="ARBA00022722"/>
    </source>
</evidence>
<gene>
    <name evidence="11" type="ORF">AMD02_04845</name>
</gene>
<keyword evidence="7" id="KW-0067">ATP-binding</keyword>
<keyword evidence="6" id="KW-0269">Exonuclease</keyword>
<name>A0A0M0KI27_ALKHA</name>
<dbReference type="GeneID" id="87598502"/>
<dbReference type="InterPro" id="IPR011604">
    <property type="entry name" value="PDDEXK-like_dom_sf"/>
</dbReference>
<keyword evidence="5" id="KW-0347">Helicase</keyword>
<protein>
    <recommendedName>
        <fullName evidence="10">PD-(D/E)XK endonuclease-like domain-containing protein</fullName>
    </recommendedName>
</protein>
<evidence type="ECO:0000256" key="3">
    <source>
        <dbReference type="ARBA" id="ARBA00022763"/>
    </source>
</evidence>
<comment type="caution">
    <text evidence="11">The sequence shown here is derived from an EMBL/GenBank/DDBJ whole genome shotgun (WGS) entry which is preliminary data.</text>
</comment>
<keyword evidence="9" id="KW-0234">DNA repair</keyword>
<evidence type="ECO:0000256" key="2">
    <source>
        <dbReference type="ARBA" id="ARBA00022741"/>
    </source>
</evidence>
<proteinExistence type="predicted"/>
<evidence type="ECO:0000256" key="8">
    <source>
        <dbReference type="ARBA" id="ARBA00023125"/>
    </source>
</evidence>
<keyword evidence="2" id="KW-0547">Nucleotide-binding</keyword>
<dbReference type="Pfam" id="PF12705">
    <property type="entry name" value="PDDEXK_1"/>
    <property type="match status" value="1"/>
</dbReference>
<dbReference type="RefSeq" id="WP_053430612.1">
    <property type="nucleotide sequence ID" value="NZ_CP040441.1"/>
</dbReference>
<dbReference type="PATRIC" id="fig|136160.3.peg.1244"/>
<dbReference type="EMBL" id="LILD01000001">
    <property type="protein sequence ID" value="KOO38262.1"/>
    <property type="molecule type" value="Genomic_DNA"/>
</dbReference>
<keyword evidence="1" id="KW-0540">Nuclease</keyword>